<dbReference type="InterPro" id="IPR016181">
    <property type="entry name" value="Acyl_CoA_acyltransferase"/>
</dbReference>
<organism evidence="4 5">
    <name type="scientific">Agrobacterium bohemicum</name>
    <dbReference type="NCBI Taxonomy" id="2052828"/>
    <lineage>
        <taxon>Bacteria</taxon>
        <taxon>Pseudomonadati</taxon>
        <taxon>Pseudomonadota</taxon>
        <taxon>Alphaproteobacteria</taxon>
        <taxon>Hyphomicrobiales</taxon>
        <taxon>Rhizobiaceae</taxon>
        <taxon>Rhizobium/Agrobacterium group</taxon>
        <taxon>Agrobacterium</taxon>
    </lineage>
</organism>
<comment type="caution">
    <text evidence="4">The sequence shown here is derived from an EMBL/GenBank/DDBJ whole genome shotgun (WGS) entry which is preliminary data.</text>
</comment>
<name>A0A135P520_9HYPH</name>
<dbReference type="Gene3D" id="3.40.630.30">
    <property type="match status" value="1"/>
</dbReference>
<evidence type="ECO:0000256" key="2">
    <source>
        <dbReference type="ARBA" id="ARBA00023315"/>
    </source>
</evidence>
<keyword evidence="5" id="KW-1185">Reference proteome</keyword>
<dbReference type="InterPro" id="IPR000182">
    <property type="entry name" value="GNAT_dom"/>
</dbReference>
<dbReference type="CDD" id="cd04301">
    <property type="entry name" value="NAT_SF"/>
    <property type="match status" value="1"/>
</dbReference>
<keyword evidence="2" id="KW-0012">Acyltransferase</keyword>
<evidence type="ECO:0000313" key="5">
    <source>
        <dbReference type="Proteomes" id="UP000070498"/>
    </source>
</evidence>
<dbReference type="STRING" id="2052828.ATO67_00340"/>
<evidence type="ECO:0000259" key="3">
    <source>
        <dbReference type="PROSITE" id="PS51186"/>
    </source>
</evidence>
<dbReference type="Pfam" id="PF00583">
    <property type="entry name" value="Acetyltransf_1"/>
    <property type="match status" value="1"/>
</dbReference>
<dbReference type="PANTHER" id="PTHR43877">
    <property type="entry name" value="AMINOALKYLPHOSPHONATE N-ACETYLTRANSFERASE-RELATED-RELATED"/>
    <property type="match status" value="1"/>
</dbReference>
<evidence type="ECO:0000256" key="1">
    <source>
        <dbReference type="ARBA" id="ARBA00022679"/>
    </source>
</evidence>
<dbReference type="GO" id="GO:0016747">
    <property type="term" value="F:acyltransferase activity, transferring groups other than amino-acyl groups"/>
    <property type="evidence" value="ECO:0007669"/>
    <property type="project" value="InterPro"/>
</dbReference>
<dbReference type="SUPFAM" id="SSF55729">
    <property type="entry name" value="Acyl-CoA N-acyltransferases (Nat)"/>
    <property type="match status" value="1"/>
</dbReference>
<accession>A0A135P520</accession>
<gene>
    <name evidence="4" type="ORF">ATO67_00340</name>
</gene>
<sequence>MSTSPENLVIRLARESDLPALAAMFAADEHGGHGDTTDVSAQPDYLSAFRAIERSSNETLYVAELDGKVVGTFQTVILTKLVGRGATSMKIEAVQTRDDMRGRGIGGIMIRYCIDDAKKRGVKNIQLISNMTRVDAHRFYDRLGFEKRHLGFSMTLK</sequence>
<reference evidence="4 5" key="1">
    <citation type="submission" date="2015-11" db="EMBL/GenBank/DDBJ databases">
        <title>Draft genome sequence of Agrobacterium sp. R89-1.</title>
        <authorList>
            <person name="Zahradnik J."/>
            <person name="Kyslikova E."/>
            <person name="Palyzova A."/>
            <person name="Kyslik P."/>
        </authorList>
    </citation>
    <scope>NUCLEOTIDE SEQUENCE [LARGE SCALE GENOMIC DNA]</scope>
    <source>
        <strain evidence="4 5">R89-1</strain>
    </source>
</reference>
<feature type="domain" description="N-acetyltransferase" evidence="3">
    <location>
        <begin position="8"/>
        <end position="157"/>
    </location>
</feature>
<dbReference type="PROSITE" id="PS51186">
    <property type="entry name" value="GNAT"/>
    <property type="match status" value="1"/>
</dbReference>
<dbReference type="EMBL" id="LNUW01000015">
    <property type="protein sequence ID" value="KXG86523.1"/>
    <property type="molecule type" value="Genomic_DNA"/>
</dbReference>
<proteinExistence type="predicted"/>
<dbReference type="AlphaFoldDB" id="A0A135P520"/>
<protein>
    <submittedName>
        <fullName evidence="4">Acetyltransferase</fullName>
    </submittedName>
</protein>
<keyword evidence="1 4" id="KW-0808">Transferase</keyword>
<dbReference type="RefSeq" id="WP_067642720.1">
    <property type="nucleotide sequence ID" value="NZ_KQ961023.1"/>
</dbReference>
<dbReference type="InterPro" id="IPR050832">
    <property type="entry name" value="Bact_Acetyltransf"/>
</dbReference>
<evidence type="ECO:0000313" key="4">
    <source>
        <dbReference type="EMBL" id="KXG86523.1"/>
    </source>
</evidence>
<dbReference type="PANTHER" id="PTHR43877:SF2">
    <property type="entry name" value="AMINOALKYLPHOSPHONATE N-ACETYLTRANSFERASE-RELATED"/>
    <property type="match status" value="1"/>
</dbReference>
<dbReference type="Proteomes" id="UP000070498">
    <property type="component" value="Unassembled WGS sequence"/>
</dbReference>